<evidence type="ECO:0000313" key="2">
    <source>
        <dbReference type="EMBL" id="EFJ45624.1"/>
    </source>
</evidence>
<dbReference type="AlphaFoldDB" id="D8U3K6"/>
<dbReference type="InParanoid" id="D8U3K6"/>
<name>D8U3K6_VOLCA</name>
<dbReference type="RefSeq" id="XP_002953314.1">
    <property type="nucleotide sequence ID" value="XM_002953268.1"/>
</dbReference>
<feature type="compositionally biased region" description="Low complexity" evidence="1">
    <location>
        <begin position="149"/>
        <end position="164"/>
    </location>
</feature>
<dbReference type="OrthoDB" id="532602at2759"/>
<evidence type="ECO:0000256" key="1">
    <source>
        <dbReference type="SAM" id="MobiDB-lite"/>
    </source>
</evidence>
<dbReference type="KEGG" id="vcn:VOLCADRAFT_105847"/>
<protein>
    <submittedName>
        <fullName evidence="2">Uncharacterized protein</fullName>
    </submittedName>
</protein>
<dbReference type="GeneID" id="9622331"/>
<dbReference type="Proteomes" id="UP000001058">
    <property type="component" value="Unassembled WGS sequence"/>
</dbReference>
<feature type="region of interest" description="Disordered" evidence="1">
    <location>
        <begin position="149"/>
        <end position="198"/>
    </location>
</feature>
<reference evidence="2 3" key="1">
    <citation type="journal article" date="2010" name="Science">
        <title>Genomic analysis of organismal complexity in the multicellular green alga Volvox carteri.</title>
        <authorList>
            <person name="Prochnik S.E."/>
            <person name="Umen J."/>
            <person name="Nedelcu A.M."/>
            <person name="Hallmann A."/>
            <person name="Miller S.M."/>
            <person name="Nishii I."/>
            <person name="Ferris P."/>
            <person name="Kuo A."/>
            <person name="Mitros T."/>
            <person name="Fritz-Laylin L.K."/>
            <person name="Hellsten U."/>
            <person name="Chapman J."/>
            <person name="Simakov O."/>
            <person name="Rensing S.A."/>
            <person name="Terry A."/>
            <person name="Pangilinan J."/>
            <person name="Kapitonov V."/>
            <person name="Jurka J."/>
            <person name="Salamov A."/>
            <person name="Shapiro H."/>
            <person name="Schmutz J."/>
            <person name="Grimwood J."/>
            <person name="Lindquist E."/>
            <person name="Lucas S."/>
            <person name="Grigoriev I.V."/>
            <person name="Schmitt R."/>
            <person name="Kirk D."/>
            <person name="Rokhsar D.S."/>
        </authorList>
    </citation>
    <scope>NUCLEOTIDE SEQUENCE [LARGE SCALE GENOMIC DNA]</scope>
    <source>
        <strain evidence="3">f. Nagariensis / Eve</strain>
    </source>
</reference>
<gene>
    <name evidence="2" type="ORF">VOLCADRAFT_105847</name>
</gene>
<organism evidence="3">
    <name type="scientific">Volvox carteri f. nagariensis</name>
    <dbReference type="NCBI Taxonomy" id="3068"/>
    <lineage>
        <taxon>Eukaryota</taxon>
        <taxon>Viridiplantae</taxon>
        <taxon>Chlorophyta</taxon>
        <taxon>core chlorophytes</taxon>
        <taxon>Chlorophyceae</taxon>
        <taxon>CS clade</taxon>
        <taxon>Chlamydomonadales</taxon>
        <taxon>Volvocaceae</taxon>
        <taxon>Volvox</taxon>
    </lineage>
</organism>
<accession>D8U3K6</accession>
<feature type="compositionally biased region" description="Low complexity" evidence="1">
    <location>
        <begin position="183"/>
        <end position="195"/>
    </location>
</feature>
<sequence>MSSTCVLPTASTASGAKARTVPSICAPVSFKHYRRSTTNKAPRKRTFLVTMTRYNADLRVQTGAYSHNVSMLSCGVCRENYGDWTPYGDNGNGNNGNNNGSNNNNKKNWGPGDFGSDDSFRLILQLFGKVMLGALALIAAVAAFPASSSATSASSSSPPSSVSPRGTRLDADGQRLGGDVKASWSTSPSSSSSSSYQPLPRSKVMHVACKGSTLVVPLSDPQAAERLPGGWQRAKIVEAPIELSGREVAIINRRQYCVRESMRV</sequence>
<proteinExistence type="predicted"/>
<evidence type="ECO:0000313" key="3">
    <source>
        <dbReference type="Proteomes" id="UP000001058"/>
    </source>
</evidence>
<keyword evidence="3" id="KW-1185">Reference proteome</keyword>
<dbReference type="EMBL" id="GL378356">
    <property type="protein sequence ID" value="EFJ45624.1"/>
    <property type="molecule type" value="Genomic_DNA"/>
</dbReference>